<accession>A0AAE1GPS0</accession>
<feature type="region of interest" description="Disordered" evidence="5">
    <location>
        <begin position="165"/>
        <end position="204"/>
    </location>
</feature>
<keyword evidence="7" id="KW-1185">Reference proteome</keyword>
<dbReference type="GO" id="GO:0016020">
    <property type="term" value="C:membrane"/>
    <property type="evidence" value="ECO:0007669"/>
    <property type="project" value="UniProtKB-SubCell"/>
</dbReference>
<evidence type="ECO:0000256" key="5">
    <source>
        <dbReference type="SAM" id="MobiDB-lite"/>
    </source>
</evidence>
<protein>
    <submittedName>
        <fullName evidence="6">Ubiquitin carboxyl-terminal hydrolase FAF-X</fullName>
    </submittedName>
</protein>
<evidence type="ECO:0000313" key="7">
    <source>
        <dbReference type="Proteomes" id="UP001219518"/>
    </source>
</evidence>
<dbReference type="GO" id="GO:0016787">
    <property type="term" value="F:hydrolase activity"/>
    <property type="evidence" value="ECO:0007669"/>
    <property type="project" value="UniProtKB-KW"/>
</dbReference>
<dbReference type="EMBL" id="JAHWGI010000004">
    <property type="protein sequence ID" value="KAK3907272.1"/>
    <property type="molecule type" value="Genomic_DNA"/>
</dbReference>
<sequence>MSCGTALNTHPEWQAALRTWPPSRSASMDDVEVLGLEFRAHDDYWHLYETLSRRLEEERVVVLRDLQAVHPRAAAAISHLCDDTYPPFPQSVLILLLNPGAGIYPQDAEAEQASSGGGGRAVVVAEQCLVDCWLARAPPPSSGALPPAWSSPSALPGVLARLTGRAVLVQPEPPPQQPPPPPDSTRELTGRGVVHHARVEQQVQ</sequence>
<evidence type="ECO:0000256" key="4">
    <source>
        <dbReference type="ARBA" id="ARBA00023136"/>
    </source>
</evidence>
<gene>
    <name evidence="6" type="ORF">KUF71_018100</name>
</gene>
<dbReference type="Gene3D" id="3.40.50.12190">
    <property type="match status" value="1"/>
</dbReference>
<keyword evidence="2" id="KW-0812">Transmembrane</keyword>
<evidence type="ECO:0000256" key="1">
    <source>
        <dbReference type="ARBA" id="ARBA00004370"/>
    </source>
</evidence>
<keyword evidence="6" id="KW-0378">Hydrolase</keyword>
<proteinExistence type="predicted"/>
<dbReference type="InterPro" id="IPR038599">
    <property type="entry name" value="LAP1C-like_C_sf"/>
</dbReference>
<evidence type="ECO:0000256" key="3">
    <source>
        <dbReference type="ARBA" id="ARBA00022989"/>
    </source>
</evidence>
<dbReference type="Proteomes" id="UP001219518">
    <property type="component" value="Unassembled WGS sequence"/>
</dbReference>
<evidence type="ECO:0000313" key="6">
    <source>
        <dbReference type="EMBL" id="KAK3907272.1"/>
    </source>
</evidence>
<organism evidence="6 7">
    <name type="scientific">Frankliniella fusca</name>
    <dbReference type="NCBI Taxonomy" id="407009"/>
    <lineage>
        <taxon>Eukaryota</taxon>
        <taxon>Metazoa</taxon>
        <taxon>Ecdysozoa</taxon>
        <taxon>Arthropoda</taxon>
        <taxon>Hexapoda</taxon>
        <taxon>Insecta</taxon>
        <taxon>Pterygota</taxon>
        <taxon>Neoptera</taxon>
        <taxon>Paraneoptera</taxon>
        <taxon>Thysanoptera</taxon>
        <taxon>Terebrantia</taxon>
        <taxon>Thripoidea</taxon>
        <taxon>Thripidae</taxon>
        <taxon>Frankliniella</taxon>
    </lineage>
</organism>
<keyword evidence="4" id="KW-0472">Membrane</keyword>
<evidence type="ECO:0000256" key="2">
    <source>
        <dbReference type="ARBA" id="ARBA00022692"/>
    </source>
</evidence>
<dbReference type="AlphaFoldDB" id="A0AAE1GPS0"/>
<feature type="compositionally biased region" description="Pro residues" evidence="5">
    <location>
        <begin position="171"/>
        <end position="183"/>
    </location>
</feature>
<comment type="caution">
    <text evidence="6">The sequence shown here is derived from an EMBL/GenBank/DDBJ whole genome shotgun (WGS) entry which is preliminary data.</text>
</comment>
<keyword evidence="3" id="KW-1133">Transmembrane helix</keyword>
<comment type="subcellular location">
    <subcellularLocation>
        <location evidence="1">Membrane</location>
    </subcellularLocation>
</comment>
<reference evidence="6" key="1">
    <citation type="submission" date="2021-07" db="EMBL/GenBank/DDBJ databases">
        <authorList>
            <person name="Catto M.A."/>
            <person name="Jacobson A."/>
            <person name="Kennedy G."/>
            <person name="Labadie P."/>
            <person name="Hunt B.G."/>
            <person name="Srinivasan R."/>
        </authorList>
    </citation>
    <scope>NUCLEOTIDE SEQUENCE</scope>
    <source>
        <strain evidence="6">PL_HMW_Pooled</strain>
        <tissue evidence="6">Head</tissue>
    </source>
</reference>
<reference evidence="6" key="2">
    <citation type="journal article" date="2023" name="BMC Genomics">
        <title>Pest status, molecular evolution, and epigenetic factors derived from the genome assembly of Frankliniella fusca, a thysanopteran phytovirus vector.</title>
        <authorList>
            <person name="Catto M.A."/>
            <person name="Labadie P.E."/>
            <person name="Jacobson A.L."/>
            <person name="Kennedy G.G."/>
            <person name="Srinivasan R."/>
            <person name="Hunt B.G."/>
        </authorList>
    </citation>
    <scope>NUCLEOTIDE SEQUENCE</scope>
    <source>
        <strain evidence="6">PL_HMW_Pooled</strain>
    </source>
</reference>
<name>A0AAE1GPS0_9NEOP</name>